<dbReference type="SUPFAM" id="SSF53098">
    <property type="entry name" value="Ribonuclease H-like"/>
    <property type="match status" value="1"/>
</dbReference>
<dbReference type="Proteomes" id="UP000199354">
    <property type="component" value="Unassembled WGS sequence"/>
</dbReference>
<organism evidence="2 3">
    <name type="scientific">Flavobacterium caeni</name>
    <dbReference type="NCBI Taxonomy" id="490189"/>
    <lineage>
        <taxon>Bacteria</taxon>
        <taxon>Pseudomonadati</taxon>
        <taxon>Bacteroidota</taxon>
        <taxon>Flavobacteriia</taxon>
        <taxon>Flavobacteriales</taxon>
        <taxon>Flavobacteriaceae</taxon>
        <taxon>Flavobacterium</taxon>
    </lineage>
</organism>
<dbReference type="AlphaFoldDB" id="A0A1G5DXE6"/>
<dbReference type="GO" id="GO:0003676">
    <property type="term" value="F:nucleic acid binding"/>
    <property type="evidence" value="ECO:0007669"/>
    <property type="project" value="InterPro"/>
</dbReference>
<accession>A0A1G5DXE6</accession>
<dbReference type="Gene3D" id="3.30.420.10">
    <property type="entry name" value="Ribonuclease H-like superfamily/Ribonuclease H"/>
    <property type="match status" value="1"/>
</dbReference>
<dbReference type="Pfam" id="PF10108">
    <property type="entry name" value="DNA_pol_B_exo2"/>
    <property type="match status" value="1"/>
</dbReference>
<keyword evidence="3" id="KW-1185">Reference proteome</keyword>
<evidence type="ECO:0000313" key="3">
    <source>
        <dbReference type="Proteomes" id="UP000199354"/>
    </source>
</evidence>
<dbReference type="InterPro" id="IPR036397">
    <property type="entry name" value="RNaseH_sf"/>
</dbReference>
<sequence length="261" mass="30758">MQWLHFFCRRPFGIFLTFIVKINAMIQKIPLANILFLDIETVPEEEHYQNLDDEFKSLWEQKTQYQRRDEFTPEGFYERAGIWAEFGKIVCMSVGYFTLKGDIRHFRVTSFFGDEVQILKDFSNLLSNHFSGPQHLLCGHNAKEFDIPFIARRMIIHQIPIPDKLNLFGKKPWEIPHLDTLELWKFGDYKHFTSLKLLTKILGIPSSKGDIDGSQVGHVYYVEKDIDRIVTYCEKDVVATAQVFLRLRREDLLDDDEILHI</sequence>
<feature type="domain" description="Predicted 3'-5' exonuclease PolB-like" evidence="1">
    <location>
        <begin position="86"/>
        <end position="248"/>
    </location>
</feature>
<dbReference type="STRING" id="490189.SAMN02927903_00862"/>
<reference evidence="2 3" key="1">
    <citation type="submission" date="2016-10" db="EMBL/GenBank/DDBJ databases">
        <authorList>
            <person name="de Groot N.N."/>
        </authorList>
    </citation>
    <scope>NUCLEOTIDE SEQUENCE [LARGE SCALE GENOMIC DNA]</scope>
    <source>
        <strain evidence="2 3">CGMCC 1.7031</strain>
    </source>
</reference>
<name>A0A1G5DXE6_9FLAO</name>
<protein>
    <recommendedName>
        <fullName evidence="1">Predicted 3'-5' exonuclease PolB-like domain-containing protein</fullName>
    </recommendedName>
</protein>
<dbReference type="InterPro" id="IPR012337">
    <property type="entry name" value="RNaseH-like_sf"/>
</dbReference>
<dbReference type="EMBL" id="FMVF01000004">
    <property type="protein sequence ID" value="SCY19121.1"/>
    <property type="molecule type" value="Genomic_DNA"/>
</dbReference>
<dbReference type="InterPro" id="IPR019288">
    <property type="entry name" value="3'-5'_exonuclease_PolB-like"/>
</dbReference>
<gene>
    <name evidence="2" type="ORF">SAMN02927903_00862</name>
</gene>
<evidence type="ECO:0000313" key="2">
    <source>
        <dbReference type="EMBL" id="SCY19121.1"/>
    </source>
</evidence>
<proteinExistence type="predicted"/>
<evidence type="ECO:0000259" key="1">
    <source>
        <dbReference type="Pfam" id="PF10108"/>
    </source>
</evidence>
<dbReference type="CDD" id="cd05782">
    <property type="entry name" value="DNA_polB_like1_exo"/>
    <property type="match status" value="1"/>
</dbReference>